<dbReference type="Pfam" id="PF13560">
    <property type="entry name" value="HTH_31"/>
    <property type="match status" value="1"/>
</dbReference>
<accession>A0A7H8NC20</accession>
<dbReference type="SUPFAM" id="SSF47413">
    <property type="entry name" value="lambda repressor-like DNA-binding domains"/>
    <property type="match status" value="1"/>
</dbReference>
<dbReference type="InterPro" id="IPR043917">
    <property type="entry name" value="DUF5753"/>
</dbReference>
<evidence type="ECO:0000259" key="1">
    <source>
        <dbReference type="PROSITE" id="PS50943"/>
    </source>
</evidence>
<gene>
    <name evidence="2" type="ORF">HUT08_23260</name>
</gene>
<name>A0A7H8NC20_9ACTN</name>
<dbReference type="InterPro" id="IPR001387">
    <property type="entry name" value="Cro/C1-type_HTH"/>
</dbReference>
<keyword evidence="3" id="KW-1185">Reference proteome</keyword>
<feature type="domain" description="HTH cro/C1-type" evidence="1">
    <location>
        <begin position="20"/>
        <end position="72"/>
    </location>
</feature>
<dbReference type="PROSITE" id="PS50943">
    <property type="entry name" value="HTH_CROC1"/>
    <property type="match status" value="1"/>
</dbReference>
<dbReference type="GO" id="GO:0003677">
    <property type="term" value="F:DNA binding"/>
    <property type="evidence" value="ECO:0007669"/>
    <property type="project" value="InterPro"/>
</dbReference>
<evidence type="ECO:0000313" key="2">
    <source>
        <dbReference type="EMBL" id="QKW51965.1"/>
    </source>
</evidence>
<dbReference type="Proteomes" id="UP000509303">
    <property type="component" value="Chromosome"/>
</dbReference>
<organism evidence="2 3">
    <name type="scientific">Streptomyces buecherae</name>
    <dbReference type="NCBI Taxonomy" id="2763006"/>
    <lineage>
        <taxon>Bacteria</taxon>
        <taxon>Bacillati</taxon>
        <taxon>Actinomycetota</taxon>
        <taxon>Actinomycetes</taxon>
        <taxon>Kitasatosporales</taxon>
        <taxon>Streptomycetaceae</taxon>
        <taxon>Streptomyces</taxon>
    </lineage>
</organism>
<dbReference type="AlphaFoldDB" id="A0A7H8NC20"/>
<proteinExistence type="predicted"/>
<dbReference type="Gene3D" id="1.10.260.40">
    <property type="entry name" value="lambda repressor-like DNA-binding domains"/>
    <property type="match status" value="1"/>
</dbReference>
<reference evidence="2 3" key="1">
    <citation type="submission" date="2020-06" db="EMBL/GenBank/DDBJ databases">
        <title>Genome mining for natural products.</title>
        <authorList>
            <person name="Zhang B."/>
            <person name="Shi J."/>
            <person name="Ge H."/>
        </authorList>
    </citation>
    <scope>NUCLEOTIDE SEQUENCE [LARGE SCALE GENOMIC DNA]</scope>
    <source>
        <strain evidence="2 3">NA00687</strain>
    </source>
</reference>
<dbReference type="SMART" id="SM00530">
    <property type="entry name" value="HTH_XRE"/>
    <property type="match status" value="1"/>
</dbReference>
<protein>
    <submittedName>
        <fullName evidence="2">Helix-turn-helix transcriptional regulator</fullName>
    </submittedName>
</protein>
<dbReference type="InterPro" id="IPR010982">
    <property type="entry name" value="Lambda_DNA-bd_dom_sf"/>
</dbReference>
<dbReference type="RefSeq" id="WP_176163672.1">
    <property type="nucleotide sequence ID" value="NZ_CP054929.1"/>
</dbReference>
<dbReference type="EMBL" id="CP054929">
    <property type="protein sequence ID" value="QKW51965.1"/>
    <property type="molecule type" value="Genomic_DNA"/>
</dbReference>
<dbReference type="Pfam" id="PF19054">
    <property type="entry name" value="DUF5753"/>
    <property type="match status" value="1"/>
</dbReference>
<dbReference type="CDD" id="cd00093">
    <property type="entry name" value="HTH_XRE"/>
    <property type="match status" value="1"/>
</dbReference>
<evidence type="ECO:0000313" key="3">
    <source>
        <dbReference type="Proteomes" id="UP000509303"/>
    </source>
</evidence>
<sequence length="274" mass="30868">MELYKDDGKLTPRALLGRRLRRARERAELSQRALAELVGYPNTYISRVERNEQLPSEALAQKLDKVLDADDLFAELLALVHEASITRFTSDYVAKEAQANRIEVFTSSVLPGLLQTPEYARETYATGLSMKELPALEQHLSLRVQRQHLLLQDDPPLFWSIVDEAALKRLPSTGSIMKAQLERVLELSELPRVQVQILPFAQAFHPMMGGSLTLLTMTDGTTSALVESFATVEGIDAPQRVLDLQHRFDVARAQALPEAESRDVIRQYLKEYTA</sequence>